<dbReference type="OrthoDB" id="2936130at2"/>
<feature type="transmembrane region" description="Helical" evidence="1">
    <location>
        <begin position="55"/>
        <end position="72"/>
    </location>
</feature>
<proteinExistence type="predicted"/>
<evidence type="ECO:0000313" key="3">
    <source>
        <dbReference type="EMBL" id="MEC0483309.1"/>
    </source>
</evidence>
<comment type="caution">
    <text evidence="2">The sequence shown here is derived from an EMBL/GenBank/DDBJ whole genome shotgun (WGS) entry which is preliminary data.</text>
</comment>
<feature type="transmembrane region" description="Helical" evidence="1">
    <location>
        <begin position="119"/>
        <end position="141"/>
    </location>
</feature>
<feature type="transmembrane region" description="Helical" evidence="1">
    <location>
        <begin position="6"/>
        <end position="22"/>
    </location>
</feature>
<dbReference type="EMBL" id="JARRTL010000003">
    <property type="protein sequence ID" value="MEC0483309.1"/>
    <property type="molecule type" value="Genomic_DNA"/>
</dbReference>
<sequence length="157" mass="17676">MTMGPYILVVFALIILNMYRERTVRPWKLLFFPILLLWGVSSSVQPGYFSSTQHIIISGILLIIGSGIGYAIGKMVTVRIDEESGNITSRGSLGSVILIIAVLLLRMSLRIWLPGDNEWFSTIVHSMLFVPLGTIAARNFMLFKEYSRLTKVKARIQ</sequence>
<name>A0A0J6ELD0_9BACI</name>
<dbReference type="Proteomes" id="UP001341297">
    <property type="component" value="Unassembled WGS sequence"/>
</dbReference>
<dbReference type="STRING" id="1664069.BGLY_4057"/>
<dbReference type="RefSeq" id="WP_048354378.1">
    <property type="nucleotide sequence ID" value="NZ_CP023481.1"/>
</dbReference>
<dbReference type="PATRIC" id="fig|1664069.3.peg.3479"/>
<reference evidence="2" key="2">
    <citation type="submission" date="2015-10" db="EMBL/GenBank/DDBJ databases">
        <authorList>
            <person name="Gilbert D.G."/>
        </authorList>
    </citation>
    <scope>NUCLEOTIDE SEQUENCE</scope>
    <source>
        <strain evidence="2">GO-13</strain>
    </source>
</reference>
<dbReference type="EMBL" id="LECW02000067">
    <property type="protein sequence ID" value="KRT88417.1"/>
    <property type="molecule type" value="Genomic_DNA"/>
</dbReference>
<accession>A0A0J6ELD0</accession>
<keyword evidence="1" id="KW-1133">Transmembrane helix</keyword>
<evidence type="ECO:0000313" key="4">
    <source>
        <dbReference type="Proteomes" id="UP000036168"/>
    </source>
</evidence>
<gene>
    <name evidence="2" type="ORF">AB447_208250</name>
    <name evidence="3" type="ORF">P8828_00335</name>
</gene>
<evidence type="ECO:0000313" key="5">
    <source>
        <dbReference type="Proteomes" id="UP001341297"/>
    </source>
</evidence>
<dbReference type="Proteomes" id="UP000036168">
    <property type="component" value="Unassembled WGS sequence"/>
</dbReference>
<protein>
    <submittedName>
        <fullName evidence="3">DUF1453 family protein</fullName>
    </submittedName>
</protein>
<keyword evidence="5" id="KW-1185">Reference proteome</keyword>
<keyword evidence="1" id="KW-0812">Transmembrane</keyword>
<accession>A0A0J6EM24</accession>
<feature type="transmembrane region" description="Helical" evidence="1">
    <location>
        <begin position="29"/>
        <end position="49"/>
    </location>
</feature>
<feature type="transmembrane region" description="Helical" evidence="1">
    <location>
        <begin position="93"/>
        <end position="113"/>
    </location>
</feature>
<evidence type="ECO:0000256" key="1">
    <source>
        <dbReference type="SAM" id="Phobius"/>
    </source>
</evidence>
<dbReference type="AlphaFoldDB" id="A0A0J6ELD0"/>
<keyword evidence="1" id="KW-0472">Membrane</keyword>
<reference evidence="3 5" key="3">
    <citation type="submission" date="2023-03" db="EMBL/GenBank/DDBJ databases">
        <title>Agriculturally important microbes genome sequencing.</title>
        <authorList>
            <person name="Dunlap C."/>
        </authorList>
    </citation>
    <scope>NUCLEOTIDE SEQUENCE [LARGE SCALE GENOMIC DNA]</scope>
    <source>
        <strain evidence="3 5">CBP-3203</strain>
    </source>
</reference>
<reference evidence="2 4" key="1">
    <citation type="journal article" date="2015" name="Int. J. Syst. Evol. Microbiol.">
        <title>Bacillus glycinifermentans sp. nov., isolated from fermented soybean paste.</title>
        <authorList>
            <person name="Kim S.J."/>
            <person name="Dunlap C.A."/>
            <person name="Kwon S.W."/>
            <person name="Rooney A.P."/>
        </authorList>
    </citation>
    <scope>NUCLEOTIDE SEQUENCE [LARGE SCALE GENOMIC DNA]</scope>
    <source>
        <strain evidence="2 4">GO-13</strain>
    </source>
</reference>
<evidence type="ECO:0000313" key="2">
    <source>
        <dbReference type="EMBL" id="KRT88417.1"/>
    </source>
</evidence>
<organism evidence="2 4">
    <name type="scientific">Bacillus glycinifermentans</name>
    <dbReference type="NCBI Taxonomy" id="1664069"/>
    <lineage>
        <taxon>Bacteria</taxon>
        <taxon>Bacillati</taxon>
        <taxon>Bacillota</taxon>
        <taxon>Bacilli</taxon>
        <taxon>Bacillales</taxon>
        <taxon>Bacillaceae</taxon>
        <taxon>Bacillus</taxon>
    </lineage>
</organism>